<dbReference type="Proteomes" id="UP001381693">
    <property type="component" value="Unassembled WGS sequence"/>
</dbReference>
<sequence length="112" mass="12720">MSFIFQVPGNLIDVDRWWWTCGVMGCVLSFIRSLRSYHGSHLTPRQLERQRRQRSQKAQTKPMRAPTPPSSPEEEEKRALSFDAGHTSYTAPVPAPAPSPKSKAPKLFKGKR</sequence>
<dbReference type="EMBL" id="JAXCGZ010015183">
    <property type="protein sequence ID" value="KAK7070953.1"/>
    <property type="molecule type" value="Genomic_DNA"/>
</dbReference>
<proteinExistence type="predicted"/>
<feature type="region of interest" description="Disordered" evidence="1">
    <location>
        <begin position="40"/>
        <end position="112"/>
    </location>
</feature>
<gene>
    <name evidence="2" type="ORF">SK128_024229</name>
</gene>
<dbReference type="AlphaFoldDB" id="A0AAN8WYM3"/>
<keyword evidence="3" id="KW-1185">Reference proteome</keyword>
<comment type="caution">
    <text evidence="2">The sequence shown here is derived from an EMBL/GenBank/DDBJ whole genome shotgun (WGS) entry which is preliminary data.</text>
</comment>
<protein>
    <submittedName>
        <fullName evidence="2">Uncharacterized protein</fullName>
    </submittedName>
</protein>
<evidence type="ECO:0000256" key="1">
    <source>
        <dbReference type="SAM" id="MobiDB-lite"/>
    </source>
</evidence>
<organism evidence="2 3">
    <name type="scientific">Halocaridina rubra</name>
    <name type="common">Hawaiian red shrimp</name>
    <dbReference type="NCBI Taxonomy" id="373956"/>
    <lineage>
        <taxon>Eukaryota</taxon>
        <taxon>Metazoa</taxon>
        <taxon>Ecdysozoa</taxon>
        <taxon>Arthropoda</taxon>
        <taxon>Crustacea</taxon>
        <taxon>Multicrustacea</taxon>
        <taxon>Malacostraca</taxon>
        <taxon>Eumalacostraca</taxon>
        <taxon>Eucarida</taxon>
        <taxon>Decapoda</taxon>
        <taxon>Pleocyemata</taxon>
        <taxon>Caridea</taxon>
        <taxon>Atyoidea</taxon>
        <taxon>Atyidae</taxon>
        <taxon>Halocaridina</taxon>
    </lineage>
</organism>
<feature type="compositionally biased region" description="Basic residues" evidence="1">
    <location>
        <begin position="103"/>
        <end position="112"/>
    </location>
</feature>
<evidence type="ECO:0000313" key="3">
    <source>
        <dbReference type="Proteomes" id="UP001381693"/>
    </source>
</evidence>
<accession>A0AAN8WYM3</accession>
<name>A0AAN8WYM3_HALRR</name>
<evidence type="ECO:0000313" key="2">
    <source>
        <dbReference type="EMBL" id="KAK7070953.1"/>
    </source>
</evidence>
<reference evidence="2 3" key="1">
    <citation type="submission" date="2023-11" db="EMBL/GenBank/DDBJ databases">
        <title>Halocaridina rubra genome assembly.</title>
        <authorList>
            <person name="Smith C."/>
        </authorList>
    </citation>
    <scope>NUCLEOTIDE SEQUENCE [LARGE SCALE GENOMIC DNA]</scope>
    <source>
        <strain evidence="2">EP-1</strain>
        <tissue evidence="2">Whole</tissue>
    </source>
</reference>